<dbReference type="PROSITE" id="PS51123">
    <property type="entry name" value="OMPA_2"/>
    <property type="match status" value="1"/>
</dbReference>
<sequence>MPTFLENDMKLANPSGLLALAILAALASSKATAYDDTGWYVGGNYGWTAATIDDERIISSLAERGFTVNALEEFDTDNGYKVFAGWQFSPNFALEGGYVDLGSYGYFLDTTPPGTLSGDIDLRGIYLDLVGRMPISERFSLFARIGAIYAEADTRFFGTGAVNVLDPNPTAEEVNYKFGAGMEYAFTRALSMRIEAERYRVDDAIGNTGDIDMLSAGLVYRFLPPIAAVIPREAPVARETCADLDDDGDGIDNCRDRCPDSVAGQAIGPDGCPVPLTIDLRGVNFDFDRDTLRPDAIVILDEAVAILGRYPDLRFELAGHTDECGSDGYNQDLSQRRARVVYDYLANAGINSSRMTGPNGYGESRPLESLGDGFPACKSETNRRTELNVQN</sequence>
<dbReference type="PANTHER" id="PTHR30329">
    <property type="entry name" value="STATOR ELEMENT OF FLAGELLAR MOTOR COMPLEX"/>
    <property type="match status" value="1"/>
</dbReference>
<dbReference type="InterPro" id="IPR027385">
    <property type="entry name" value="Beta-barrel_OMP"/>
</dbReference>
<feature type="chain" id="PRO_5046494071" evidence="12">
    <location>
        <begin position="34"/>
        <end position="391"/>
    </location>
</feature>
<dbReference type="InterPro" id="IPR006664">
    <property type="entry name" value="OMP_bac"/>
</dbReference>
<evidence type="ECO:0000313" key="15">
    <source>
        <dbReference type="Proteomes" id="UP000623419"/>
    </source>
</evidence>
<proteinExistence type="predicted"/>
<keyword evidence="9" id="KW-0998">Cell outer membrane</keyword>
<dbReference type="PANTHER" id="PTHR30329:SF21">
    <property type="entry name" value="LIPOPROTEIN YIAD-RELATED"/>
    <property type="match status" value="1"/>
</dbReference>
<dbReference type="Pfam" id="PF00691">
    <property type="entry name" value="OmpA"/>
    <property type="match status" value="1"/>
</dbReference>
<name>A0ABQ1HR19_9GAMM</name>
<evidence type="ECO:0000259" key="13">
    <source>
        <dbReference type="PROSITE" id="PS51123"/>
    </source>
</evidence>
<evidence type="ECO:0000256" key="5">
    <source>
        <dbReference type="ARBA" id="ARBA00022729"/>
    </source>
</evidence>
<feature type="compositionally biased region" description="Basic and acidic residues" evidence="11">
    <location>
        <begin position="380"/>
        <end position="391"/>
    </location>
</feature>
<keyword evidence="7" id="KW-0626">Porin</keyword>
<keyword evidence="5 12" id="KW-0732">Signal</keyword>
<evidence type="ECO:0000313" key="14">
    <source>
        <dbReference type="EMBL" id="GGA86824.1"/>
    </source>
</evidence>
<comment type="subcellular location">
    <subcellularLocation>
        <location evidence="1">Cell outer membrane</location>
        <topology evidence="1">Multi-pass membrane protein</topology>
    </subcellularLocation>
</comment>
<dbReference type="CDD" id="cd07185">
    <property type="entry name" value="OmpA_C-like"/>
    <property type="match status" value="1"/>
</dbReference>
<keyword evidence="15" id="KW-1185">Reference proteome</keyword>
<feature type="region of interest" description="Disordered" evidence="11">
    <location>
        <begin position="353"/>
        <end position="391"/>
    </location>
</feature>
<dbReference type="Proteomes" id="UP000623419">
    <property type="component" value="Unassembled WGS sequence"/>
</dbReference>
<evidence type="ECO:0000256" key="2">
    <source>
        <dbReference type="ARBA" id="ARBA00022448"/>
    </source>
</evidence>
<comment type="caution">
    <text evidence="14">The sequence shown here is derived from an EMBL/GenBank/DDBJ whole genome shotgun (WGS) entry which is preliminary data.</text>
</comment>
<dbReference type="InterPro" id="IPR028974">
    <property type="entry name" value="TSP_type-3_rpt"/>
</dbReference>
<keyword evidence="6" id="KW-0406">Ion transport</keyword>
<dbReference type="Gene3D" id="2.40.160.20">
    <property type="match status" value="1"/>
</dbReference>
<dbReference type="EMBL" id="BMKC01000004">
    <property type="protein sequence ID" value="GGA86824.1"/>
    <property type="molecule type" value="Genomic_DNA"/>
</dbReference>
<evidence type="ECO:0000256" key="4">
    <source>
        <dbReference type="ARBA" id="ARBA00022692"/>
    </source>
</evidence>
<evidence type="ECO:0000256" key="1">
    <source>
        <dbReference type="ARBA" id="ARBA00004571"/>
    </source>
</evidence>
<feature type="domain" description="OmpA-like" evidence="13">
    <location>
        <begin position="274"/>
        <end position="391"/>
    </location>
</feature>
<dbReference type="Pfam" id="PF13505">
    <property type="entry name" value="OMP_b-brl"/>
    <property type="match status" value="1"/>
</dbReference>
<gene>
    <name evidence="14" type="primary">mopB</name>
    <name evidence="14" type="ORF">GCM10011521_26570</name>
</gene>
<accession>A0ABQ1HR19</accession>
<evidence type="ECO:0000256" key="7">
    <source>
        <dbReference type="ARBA" id="ARBA00023114"/>
    </source>
</evidence>
<dbReference type="SUPFAM" id="SSF56925">
    <property type="entry name" value="OMPA-like"/>
    <property type="match status" value="1"/>
</dbReference>
<dbReference type="InterPro" id="IPR050330">
    <property type="entry name" value="Bact_OuterMem_StrucFunc"/>
</dbReference>
<keyword evidence="8 10" id="KW-0472">Membrane</keyword>
<dbReference type="SUPFAM" id="SSF103088">
    <property type="entry name" value="OmpA-like"/>
    <property type="match status" value="1"/>
</dbReference>
<dbReference type="InterPro" id="IPR006665">
    <property type="entry name" value="OmpA-like"/>
</dbReference>
<evidence type="ECO:0000256" key="12">
    <source>
        <dbReference type="SAM" id="SignalP"/>
    </source>
</evidence>
<organism evidence="14 15">
    <name type="scientific">Arenimonas soli</name>
    <dbReference type="NCBI Taxonomy" id="2269504"/>
    <lineage>
        <taxon>Bacteria</taxon>
        <taxon>Pseudomonadati</taxon>
        <taxon>Pseudomonadota</taxon>
        <taxon>Gammaproteobacteria</taxon>
        <taxon>Lysobacterales</taxon>
        <taxon>Lysobacteraceae</taxon>
        <taxon>Arenimonas</taxon>
    </lineage>
</organism>
<dbReference type="SUPFAM" id="SSF103647">
    <property type="entry name" value="TSP type-3 repeat"/>
    <property type="match status" value="1"/>
</dbReference>
<keyword evidence="4" id="KW-0812">Transmembrane</keyword>
<reference evidence="15" key="1">
    <citation type="journal article" date="2019" name="Int. J. Syst. Evol. Microbiol.">
        <title>The Global Catalogue of Microorganisms (GCM) 10K type strain sequencing project: providing services to taxonomists for standard genome sequencing and annotation.</title>
        <authorList>
            <consortium name="The Broad Institute Genomics Platform"/>
            <consortium name="The Broad Institute Genome Sequencing Center for Infectious Disease"/>
            <person name="Wu L."/>
            <person name="Ma J."/>
        </authorList>
    </citation>
    <scope>NUCLEOTIDE SEQUENCE [LARGE SCALE GENOMIC DNA]</scope>
    <source>
        <strain evidence="15">CGMCC 1.15905</strain>
    </source>
</reference>
<dbReference type="Gene3D" id="3.30.1330.60">
    <property type="entry name" value="OmpA-like domain"/>
    <property type="match status" value="1"/>
</dbReference>
<evidence type="ECO:0000256" key="8">
    <source>
        <dbReference type="ARBA" id="ARBA00023136"/>
    </source>
</evidence>
<evidence type="ECO:0000256" key="11">
    <source>
        <dbReference type="SAM" id="MobiDB-lite"/>
    </source>
</evidence>
<feature type="signal peptide" evidence="12">
    <location>
        <begin position="1"/>
        <end position="33"/>
    </location>
</feature>
<evidence type="ECO:0000256" key="6">
    <source>
        <dbReference type="ARBA" id="ARBA00023065"/>
    </source>
</evidence>
<evidence type="ECO:0000256" key="3">
    <source>
        <dbReference type="ARBA" id="ARBA00022452"/>
    </source>
</evidence>
<dbReference type="InterPro" id="IPR011250">
    <property type="entry name" value="OMP/PagP_B-barrel"/>
</dbReference>
<keyword evidence="2" id="KW-0813">Transport</keyword>
<protein>
    <submittedName>
        <fullName evidence="14">Membrane protein</fullName>
    </submittedName>
</protein>
<dbReference type="InterPro" id="IPR036737">
    <property type="entry name" value="OmpA-like_sf"/>
</dbReference>
<evidence type="ECO:0000256" key="10">
    <source>
        <dbReference type="PROSITE-ProRule" id="PRU00473"/>
    </source>
</evidence>
<dbReference type="PRINTS" id="PR01021">
    <property type="entry name" value="OMPADOMAIN"/>
</dbReference>
<keyword evidence="3" id="KW-1134">Transmembrane beta strand</keyword>
<evidence type="ECO:0000256" key="9">
    <source>
        <dbReference type="ARBA" id="ARBA00023237"/>
    </source>
</evidence>